<dbReference type="Proteomes" id="UP001060215">
    <property type="component" value="Chromosome 2"/>
</dbReference>
<proteinExistence type="predicted"/>
<protein>
    <submittedName>
        <fullName evidence="1">Helicase MAGATAMA 3</fullName>
    </submittedName>
</protein>
<accession>A0ACC0I081</accession>
<organism evidence="1 2">
    <name type="scientific">Camellia lanceoleosa</name>
    <dbReference type="NCBI Taxonomy" id="1840588"/>
    <lineage>
        <taxon>Eukaryota</taxon>
        <taxon>Viridiplantae</taxon>
        <taxon>Streptophyta</taxon>
        <taxon>Embryophyta</taxon>
        <taxon>Tracheophyta</taxon>
        <taxon>Spermatophyta</taxon>
        <taxon>Magnoliopsida</taxon>
        <taxon>eudicotyledons</taxon>
        <taxon>Gunneridae</taxon>
        <taxon>Pentapetalae</taxon>
        <taxon>asterids</taxon>
        <taxon>Ericales</taxon>
        <taxon>Theaceae</taxon>
        <taxon>Camellia</taxon>
    </lineage>
</organism>
<evidence type="ECO:0000313" key="2">
    <source>
        <dbReference type="Proteomes" id="UP001060215"/>
    </source>
</evidence>
<evidence type="ECO:0000313" key="1">
    <source>
        <dbReference type="EMBL" id="KAI8018682.1"/>
    </source>
</evidence>
<sequence>MEEEDAEPTIGNESLIDLVFSWSIKDVLNKDLYKDKVEQIPTTFPSTSSYMKSFIFPLIEETHADLCSSMASVSVTRTCEILSVESSRDYQPPKDLFYNFEVDKNNGGTYEPETGDLIALTDVRPKCIDDLRRPPNFYLIALIQRVKAEKDCLKLRILASMPIVLEHDMQKNALFAVFLVNMTTYSRIWKALNSDLDSRNVNIIERLLQPDSSAGDDCSLCSMKEKYSFVGSNLHAVIRSFGLNNSQEEAVLKCIAMKGCYHENTVKLIWGPPGTGKTKTIGVLLFALLGMKCRTLTCAPTNRAVLEVTGRLLRLVMESVEYGIYGLGDIVLFGNVKRMKIDDHEDLFNVFLDYRAKILAKCFAPLTGWRHCLRFMISFLEDPEYKYHLYLCDENEEDESSDDDEEEGEKGTLMKGMLKCNGHKKELYAQSLKNEKNNRIWRSVIAQALKENKEKKKWNEQSLQKENHSHYGKTNHGNFLLKNKRRLNFREFVKNKFKSIRKQMKDFVINLCTHLPTCFISLEIVENMIRALNCLEYLGTLLCSVMVSGEEIINKTEDGGEGVGGISEISLSKNKCLQILRSLPEEFFPPDIYGEHSIKKICLDNAHLLFCTASSSVKLHMKGITPVELLIVDEAAQLKECESTIPLQLRGLRHTVLVGDEQQLPALVKSKISEKSEFGRSSFERLVLLRHRKHLLNVQYRMHPSISLFPNREFYNKQILDGPNVKEKCYKRSFLQGDLYGSYSFIDIAFGNEEVSDSPDGHNSLRNMVEVAVVSEIVARLFKESIALKQRVSIGVISPYNAQVIAIQEKLGTTYSTDAENDFFVSVRSVDGFQGGEEDVIIISTVRNNGNGAIGFLSNRQRVNVALTRARYCLWIVGNGSTLRNSGSVWKKLIIDAKARGCFHNADEDRNLALVIIAALVDVDQLDIRLYIDSLLFRGARWKVCFDDSFWKSMEKIKNIEIRKEVLHLLTKLSSGWHQPHKEGSPISLDGISTQLLEYYRVNELLNLVWTVDILQENFNCIQVLKVWDILALSDIPKLAKNLDNYFESYTVDVMNLCKFKLAEGNFTVPMTWTVVPETDPLEFLSSQFSGLSLKDGF</sequence>
<keyword evidence="1" id="KW-0547">Nucleotide-binding</keyword>
<keyword evidence="1" id="KW-0347">Helicase</keyword>
<keyword evidence="1" id="KW-0067">ATP-binding</keyword>
<dbReference type="EMBL" id="CM045759">
    <property type="protein sequence ID" value="KAI8018682.1"/>
    <property type="molecule type" value="Genomic_DNA"/>
</dbReference>
<reference evidence="1 2" key="1">
    <citation type="journal article" date="2022" name="Plant J.">
        <title>Chromosome-level genome of Camellia lanceoleosa provides a valuable resource for understanding genome evolution and self-incompatibility.</title>
        <authorList>
            <person name="Gong W."/>
            <person name="Xiao S."/>
            <person name="Wang L."/>
            <person name="Liao Z."/>
            <person name="Chang Y."/>
            <person name="Mo W."/>
            <person name="Hu G."/>
            <person name="Li W."/>
            <person name="Zhao G."/>
            <person name="Zhu H."/>
            <person name="Hu X."/>
            <person name="Ji K."/>
            <person name="Xiang X."/>
            <person name="Song Q."/>
            <person name="Yuan D."/>
            <person name="Jin S."/>
            <person name="Zhang L."/>
        </authorList>
    </citation>
    <scope>NUCLEOTIDE SEQUENCE [LARGE SCALE GENOMIC DNA]</scope>
    <source>
        <strain evidence="1">SQ_2022a</strain>
    </source>
</reference>
<keyword evidence="2" id="KW-1185">Reference proteome</keyword>
<keyword evidence="1" id="KW-0378">Hydrolase</keyword>
<gene>
    <name evidence="1" type="ORF">LOK49_LG04G01441</name>
</gene>
<comment type="caution">
    <text evidence="1">The sequence shown here is derived from an EMBL/GenBank/DDBJ whole genome shotgun (WGS) entry which is preliminary data.</text>
</comment>
<name>A0ACC0I081_9ERIC</name>